<proteinExistence type="inferred from homology"/>
<dbReference type="EC" id="6.2.-.-" evidence="8"/>
<evidence type="ECO:0000256" key="7">
    <source>
        <dbReference type="ARBA" id="ARBA00048220"/>
    </source>
</evidence>
<reference evidence="13" key="1">
    <citation type="journal article" date="2019" name="Int. J. Syst. Evol. Microbiol.">
        <title>The Global Catalogue of Microorganisms (GCM) 10K type strain sequencing project: providing services to taxonomists for standard genome sequencing and annotation.</title>
        <authorList>
            <consortium name="The Broad Institute Genomics Platform"/>
            <consortium name="The Broad Institute Genome Sequencing Center for Infectious Disease"/>
            <person name="Wu L."/>
            <person name="Ma J."/>
        </authorList>
    </citation>
    <scope>NUCLEOTIDE SEQUENCE [LARGE SCALE GENOMIC DNA]</scope>
    <source>
        <strain evidence="13">KCTC 42087</strain>
    </source>
</reference>
<dbReference type="InterPro" id="IPR017945">
    <property type="entry name" value="DHBP_synth_RibB-like_a/b_dom"/>
</dbReference>
<feature type="domain" description="Acylphosphatase-like" evidence="10">
    <location>
        <begin position="4"/>
        <end position="90"/>
    </location>
</feature>
<feature type="active site" evidence="9">
    <location>
        <position position="19"/>
    </location>
</feature>
<organism evidence="12 13">
    <name type="scientific">Actinomadura rugatobispora</name>
    <dbReference type="NCBI Taxonomy" id="1994"/>
    <lineage>
        <taxon>Bacteria</taxon>
        <taxon>Bacillati</taxon>
        <taxon>Actinomycetota</taxon>
        <taxon>Actinomycetes</taxon>
        <taxon>Streptosporangiales</taxon>
        <taxon>Thermomonosporaceae</taxon>
        <taxon>Actinomadura</taxon>
    </lineage>
</organism>
<dbReference type="InterPro" id="IPR051060">
    <property type="entry name" value="Carbamoyltrans_HypF-like"/>
</dbReference>
<keyword evidence="6" id="KW-0862">Zinc</keyword>
<comment type="catalytic activity">
    <reaction evidence="7">
        <text>C-terminal L-cysteinyl-[HypE protein] + carbamoyl phosphate + ATP + H2O = C-terminal S-carboxamide-L-cysteinyl-[HypE protein] + AMP + phosphate + diphosphate + H(+)</text>
        <dbReference type="Rhea" id="RHEA:55636"/>
        <dbReference type="Rhea" id="RHEA-COMP:14247"/>
        <dbReference type="Rhea" id="RHEA-COMP:14392"/>
        <dbReference type="ChEBI" id="CHEBI:15377"/>
        <dbReference type="ChEBI" id="CHEBI:15378"/>
        <dbReference type="ChEBI" id="CHEBI:30616"/>
        <dbReference type="ChEBI" id="CHEBI:33019"/>
        <dbReference type="ChEBI" id="CHEBI:43474"/>
        <dbReference type="ChEBI" id="CHEBI:58228"/>
        <dbReference type="ChEBI" id="CHEBI:76913"/>
        <dbReference type="ChEBI" id="CHEBI:139126"/>
        <dbReference type="ChEBI" id="CHEBI:456215"/>
    </reaction>
</comment>
<protein>
    <recommendedName>
        <fullName evidence="8">Carbamoyltransferase</fullName>
        <ecNumber evidence="8">6.2.-.-</ecNumber>
    </recommendedName>
</protein>
<dbReference type="Pfam" id="PF22521">
    <property type="entry name" value="HypF_C_2"/>
    <property type="match status" value="1"/>
</dbReference>
<evidence type="ECO:0000256" key="1">
    <source>
        <dbReference type="ARBA" id="ARBA00004711"/>
    </source>
</evidence>
<dbReference type="PANTHER" id="PTHR42959:SF1">
    <property type="entry name" value="CARBAMOYLTRANSFERASE HYPF"/>
    <property type="match status" value="1"/>
</dbReference>
<evidence type="ECO:0000256" key="5">
    <source>
        <dbReference type="ARBA" id="ARBA00022771"/>
    </source>
</evidence>
<comment type="catalytic activity">
    <reaction evidence="9">
        <text>an acyl phosphate + H2O = a carboxylate + phosphate + H(+)</text>
        <dbReference type="Rhea" id="RHEA:14965"/>
        <dbReference type="ChEBI" id="CHEBI:15377"/>
        <dbReference type="ChEBI" id="CHEBI:15378"/>
        <dbReference type="ChEBI" id="CHEBI:29067"/>
        <dbReference type="ChEBI" id="CHEBI:43474"/>
        <dbReference type="ChEBI" id="CHEBI:59918"/>
        <dbReference type="EC" id="3.6.1.7"/>
    </reaction>
</comment>
<evidence type="ECO:0000256" key="4">
    <source>
        <dbReference type="ARBA" id="ARBA00022723"/>
    </source>
</evidence>
<dbReference type="Gene3D" id="3.30.110.120">
    <property type="match status" value="1"/>
</dbReference>
<dbReference type="InterPro" id="IPR004421">
    <property type="entry name" value="Carbamoyltransferase_HypF"/>
</dbReference>
<dbReference type="InterPro" id="IPR017968">
    <property type="entry name" value="Acylphosphatase_CS"/>
</dbReference>
<sequence length="755" mass="79305">MTGRIRVRVEGVVQGVGFRPFVHELAGRYGLSGFVGNDSEGVFAEAEGDPSALARFVDDLGGRAPALAVVERVTAEPRPPLGEPGFRIVPSDGAAPPAALVSPDTATCADCLDELADPGGRRHRHAFTNCTQCGPRFTIVKAVPYDRPATTMAGFAMCAACAGEYGDPADRRFHAQPVCCPACGPALRLLRPGGAAIVEEAVGAAAGLLRDGAIVAVKGLGGYHLAAVACDERAVAALRARKHREEKPFAVMAADLAGARELVRPDAAGAALLTAPSRPIVLLPRRAGAPVAAAVAPGNRELGVLLPYTPLHHLLLAELGGPIVLTSGNVSDEPIVHRDEDALERLSGIADAFLTHDRPIHIRTDDSVVRAFRGRPYPLRRSRGLVPSPVRVPWEFPRPVLACGGELKNTFCVAKGNRAFPSHHIGDLENHETLRSYTAGIEHFCGLFGVRPEVVVHDLHPEYLSTKYALEREDAELLGVQHHHAHIAACLADNGEAGPVIGVAFDGLGYGDDGTLWGGEFLIADLAGYRRAGHLEAVPMPGGAAAVREPWRMAAAYLDAAYGDDRPELEVVRRNRERWPAVVAMARSGVNAPATSSAGRLFDAVAAIAGVRDRAGYEGQAAIELEQRADPGERGAYPVTVTGGATLVLKGTDLVRGAVDDVRAGAGAGVVSARFHNGLARSVVETARTLRERSGLETVALSGGVFQNMLLLERVVAGLEDGGFRVLVHARVPANDGGISLGQAVIAAARDRAGA</sequence>
<dbReference type="InterPro" id="IPR036046">
    <property type="entry name" value="Acylphosphatase-like_dom_sf"/>
</dbReference>
<dbReference type="InterPro" id="IPR011125">
    <property type="entry name" value="Znf_HypF"/>
</dbReference>
<comment type="pathway">
    <text evidence="1">Protein modification; [NiFe] hydrogenase maturation.</text>
</comment>
<dbReference type="PROSITE" id="PS51163">
    <property type="entry name" value="YRDC"/>
    <property type="match status" value="1"/>
</dbReference>
<dbReference type="InterPro" id="IPR006070">
    <property type="entry name" value="Sua5-like_dom"/>
</dbReference>
<dbReference type="Pfam" id="PF01300">
    <property type="entry name" value="Sua5_yciO_yrdC"/>
    <property type="match status" value="1"/>
</dbReference>
<evidence type="ECO:0000256" key="3">
    <source>
        <dbReference type="ARBA" id="ARBA00022598"/>
    </source>
</evidence>
<dbReference type="Proteomes" id="UP001596074">
    <property type="component" value="Unassembled WGS sequence"/>
</dbReference>
<evidence type="ECO:0000313" key="12">
    <source>
        <dbReference type="EMBL" id="MFC5746241.1"/>
    </source>
</evidence>
<dbReference type="PROSITE" id="PS51160">
    <property type="entry name" value="ACYLPHOSPHATASE_3"/>
    <property type="match status" value="1"/>
</dbReference>
<evidence type="ECO:0000256" key="9">
    <source>
        <dbReference type="PROSITE-ProRule" id="PRU00520"/>
    </source>
</evidence>
<dbReference type="GO" id="GO:0016874">
    <property type="term" value="F:ligase activity"/>
    <property type="evidence" value="ECO:0007669"/>
    <property type="project" value="UniProtKB-KW"/>
</dbReference>
<keyword evidence="13" id="KW-1185">Reference proteome</keyword>
<feature type="domain" description="YrdC-like" evidence="11">
    <location>
        <begin position="199"/>
        <end position="384"/>
    </location>
</feature>
<dbReference type="Gene3D" id="3.30.420.40">
    <property type="match status" value="1"/>
</dbReference>
<evidence type="ECO:0000256" key="6">
    <source>
        <dbReference type="ARBA" id="ARBA00022833"/>
    </source>
</evidence>
<dbReference type="InterPro" id="IPR055128">
    <property type="entry name" value="HypF_C_2"/>
</dbReference>
<dbReference type="InterPro" id="IPR001792">
    <property type="entry name" value="Acylphosphatase-like_dom"/>
</dbReference>
<dbReference type="SUPFAM" id="SSF55821">
    <property type="entry name" value="YrdC/RibB"/>
    <property type="match status" value="1"/>
</dbReference>
<dbReference type="Pfam" id="PF00708">
    <property type="entry name" value="Acylphosphatase"/>
    <property type="match status" value="1"/>
</dbReference>
<dbReference type="NCBIfam" id="TIGR00143">
    <property type="entry name" value="hypF"/>
    <property type="match status" value="1"/>
</dbReference>
<comment type="similarity">
    <text evidence="2 8">Belongs to the carbamoyltransferase HypF family.</text>
</comment>
<dbReference type="PROSITE" id="PS00150">
    <property type="entry name" value="ACYLPHOSPHATASE_1"/>
    <property type="match status" value="1"/>
</dbReference>
<dbReference type="Pfam" id="PF17788">
    <property type="entry name" value="HypF_C"/>
    <property type="match status" value="1"/>
</dbReference>
<dbReference type="Gene3D" id="3.30.420.360">
    <property type="match status" value="1"/>
</dbReference>
<evidence type="ECO:0000259" key="11">
    <source>
        <dbReference type="PROSITE" id="PS51163"/>
    </source>
</evidence>
<dbReference type="Pfam" id="PF07503">
    <property type="entry name" value="zf-HYPF"/>
    <property type="match status" value="2"/>
</dbReference>
<keyword evidence="3 12" id="KW-0436">Ligase</keyword>
<dbReference type="PIRSF" id="PIRSF006256">
    <property type="entry name" value="CMPcnvr_hdrg_mat"/>
    <property type="match status" value="1"/>
</dbReference>
<dbReference type="RefSeq" id="WP_378281857.1">
    <property type="nucleotide sequence ID" value="NZ_JBHSON010000012.1"/>
</dbReference>
<gene>
    <name evidence="12" type="primary">hypF</name>
    <name evidence="12" type="ORF">ACFPZN_11530</name>
</gene>
<comment type="caution">
    <text evidence="12">The sequence shown here is derived from an EMBL/GenBank/DDBJ whole genome shotgun (WGS) entry which is preliminary data.</text>
</comment>
<dbReference type="SUPFAM" id="SSF54975">
    <property type="entry name" value="Acylphosphatase/BLUF domain-like"/>
    <property type="match status" value="1"/>
</dbReference>
<evidence type="ECO:0000313" key="13">
    <source>
        <dbReference type="Proteomes" id="UP001596074"/>
    </source>
</evidence>
<accession>A0ABW0ZW34</accession>
<evidence type="ECO:0000259" key="10">
    <source>
        <dbReference type="PROSITE" id="PS51160"/>
    </source>
</evidence>
<keyword evidence="9" id="KW-0378">Hydrolase</keyword>
<evidence type="ECO:0000256" key="2">
    <source>
        <dbReference type="ARBA" id="ARBA00008097"/>
    </source>
</evidence>
<keyword evidence="5" id="KW-0863">Zinc-finger</keyword>
<evidence type="ECO:0000256" key="8">
    <source>
        <dbReference type="PIRNR" id="PIRNR006256"/>
    </source>
</evidence>
<keyword evidence="4" id="KW-0479">Metal-binding</keyword>
<feature type="active site" evidence="9">
    <location>
        <position position="37"/>
    </location>
</feature>
<dbReference type="Gene3D" id="3.90.870.50">
    <property type="match status" value="1"/>
</dbReference>
<name>A0ABW0ZW34_9ACTN</name>
<dbReference type="InterPro" id="IPR041440">
    <property type="entry name" value="HypF_C"/>
</dbReference>
<dbReference type="PANTHER" id="PTHR42959">
    <property type="entry name" value="CARBAMOYLTRANSFERASE"/>
    <property type="match status" value="1"/>
</dbReference>
<dbReference type="EMBL" id="JBHSON010000012">
    <property type="protein sequence ID" value="MFC5746241.1"/>
    <property type="molecule type" value="Genomic_DNA"/>
</dbReference>